<dbReference type="EMBL" id="CADEAL010002282">
    <property type="protein sequence ID" value="CAB1439437.1"/>
    <property type="molecule type" value="Genomic_DNA"/>
</dbReference>
<dbReference type="Proteomes" id="UP001153269">
    <property type="component" value="Unassembled WGS sequence"/>
</dbReference>
<gene>
    <name evidence="1" type="ORF">PLEPLA_LOCUS27227</name>
</gene>
<proteinExistence type="predicted"/>
<name>A0A9N7UW82_PLEPL</name>
<organism evidence="1 2">
    <name type="scientific">Pleuronectes platessa</name>
    <name type="common">European plaice</name>
    <dbReference type="NCBI Taxonomy" id="8262"/>
    <lineage>
        <taxon>Eukaryota</taxon>
        <taxon>Metazoa</taxon>
        <taxon>Chordata</taxon>
        <taxon>Craniata</taxon>
        <taxon>Vertebrata</taxon>
        <taxon>Euteleostomi</taxon>
        <taxon>Actinopterygii</taxon>
        <taxon>Neopterygii</taxon>
        <taxon>Teleostei</taxon>
        <taxon>Neoteleostei</taxon>
        <taxon>Acanthomorphata</taxon>
        <taxon>Carangaria</taxon>
        <taxon>Pleuronectiformes</taxon>
        <taxon>Pleuronectoidei</taxon>
        <taxon>Pleuronectidae</taxon>
        <taxon>Pleuronectes</taxon>
    </lineage>
</organism>
<reference evidence="1" key="1">
    <citation type="submission" date="2020-03" db="EMBL/GenBank/DDBJ databases">
        <authorList>
            <person name="Weist P."/>
        </authorList>
    </citation>
    <scope>NUCLEOTIDE SEQUENCE</scope>
</reference>
<evidence type="ECO:0000313" key="2">
    <source>
        <dbReference type="Proteomes" id="UP001153269"/>
    </source>
</evidence>
<keyword evidence="2" id="KW-1185">Reference proteome</keyword>
<protein>
    <submittedName>
        <fullName evidence="1">Uncharacterized protein</fullName>
    </submittedName>
</protein>
<dbReference type="AlphaFoldDB" id="A0A9N7UW82"/>
<accession>A0A9N7UW82</accession>
<comment type="caution">
    <text evidence="1">The sequence shown here is derived from an EMBL/GenBank/DDBJ whole genome shotgun (WGS) entry which is preliminary data.</text>
</comment>
<sequence length="112" mass="12348">MTGFNIEAADWAQRRPPYRRGAANVAREVAEPLSVIRETPHAMLEVLSHLHQNTTYASHTVDKIIEQPEDTFIGIASVSLATTQSAEGCGCLCRNPIPRRLEKLGLALQRLA</sequence>
<evidence type="ECO:0000313" key="1">
    <source>
        <dbReference type="EMBL" id="CAB1439437.1"/>
    </source>
</evidence>